<feature type="compositionally biased region" description="Basic and acidic residues" evidence="1">
    <location>
        <begin position="45"/>
        <end position="64"/>
    </location>
</feature>
<name>A0AAP0J4K9_9MAGN</name>
<gene>
    <name evidence="2" type="ORF">Scep_015431</name>
</gene>
<proteinExistence type="predicted"/>
<sequence>MQRLANTRSGAARRRLWQRGRQCAAAHDNMRQRCRAGKAVGSSGEGERIVERGRERATAGEDRSASGGVRRRRWSASPAATRQRWWRDVSGAGSGAVARCRYNRSPGLRLP</sequence>
<dbReference type="AlphaFoldDB" id="A0AAP0J4K9"/>
<dbReference type="EMBL" id="JBBNAG010000006">
    <property type="protein sequence ID" value="KAK9126585.1"/>
    <property type="molecule type" value="Genomic_DNA"/>
</dbReference>
<feature type="region of interest" description="Disordered" evidence="1">
    <location>
        <begin position="34"/>
        <end position="83"/>
    </location>
</feature>
<protein>
    <submittedName>
        <fullName evidence="2">Uncharacterized protein</fullName>
    </submittedName>
</protein>
<evidence type="ECO:0000313" key="3">
    <source>
        <dbReference type="Proteomes" id="UP001419268"/>
    </source>
</evidence>
<comment type="caution">
    <text evidence="2">The sequence shown here is derived from an EMBL/GenBank/DDBJ whole genome shotgun (WGS) entry which is preliminary data.</text>
</comment>
<keyword evidence="3" id="KW-1185">Reference proteome</keyword>
<organism evidence="2 3">
    <name type="scientific">Stephania cephalantha</name>
    <dbReference type="NCBI Taxonomy" id="152367"/>
    <lineage>
        <taxon>Eukaryota</taxon>
        <taxon>Viridiplantae</taxon>
        <taxon>Streptophyta</taxon>
        <taxon>Embryophyta</taxon>
        <taxon>Tracheophyta</taxon>
        <taxon>Spermatophyta</taxon>
        <taxon>Magnoliopsida</taxon>
        <taxon>Ranunculales</taxon>
        <taxon>Menispermaceae</taxon>
        <taxon>Menispermoideae</taxon>
        <taxon>Cissampelideae</taxon>
        <taxon>Stephania</taxon>
    </lineage>
</organism>
<evidence type="ECO:0000256" key="1">
    <source>
        <dbReference type="SAM" id="MobiDB-lite"/>
    </source>
</evidence>
<accession>A0AAP0J4K9</accession>
<evidence type="ECO:0000313" key="2">
    <source>
        <dbReference type="EMBL" id="KAK9126585.1"/>
    </source>
</evidence>
<dbReference type="Proteomes" id="UP001419268">
    <property type="component" value="Unassembled WGS sequence"/>
</dbReference>
<reference evidence="2 3" key="1">
    <citation type="submission" date="2024-01" db="EMBL/GenBank/DDBJ databases">
        <title>Genome assemblies of Stephania.</title>
        <authorList>
            <person name="Yang L."/>
        </authorList>
    </citation>
    <scope>NUCLEOTIDE SEQUENCE [LARGE SCALE GENOMIC DNA]</scope>
    <source>
        <strain evidence="2">JXDWG</strain>
        <tissue evidence="2">Leaf</tissue>
    </source>
</reference>